<sequence>MEKQEVPTLLPQRVIINSPAIAYSRNEGEIKLAPSSPKEDAIDLDKLAWVVHGFTIDELQTMITRGDVTEFLVNMSRWTNSRRRFSITPMYQKRSEITPYLFPLTS</sequence>
<accession>A0AAN8EXK5</accession>
<organism evidence="1 2">
    <name type="scientific">Trichostrongylus colubriformis</name>
    <name type="common">Black scour worm</name>
    <dbReference type="NCBI Taxonomy" id="6319"/>
    <lineage>
        <taxon>Eukaryota</taxon>
        <taxon>Metazoa</taxon>
        <taxon>Ecdysozoa</taxon>
        <taxon>Nematoda</taxon>
        <taxon>Chromadorea</taxon>
        <taxon>Rhabditida</taxon>
        <taxon>Rhabditina</taxon>
        <taxon>Rhabditomorpha</taxon>
        <taxon>Strongyloidea</taxon>
        <taxon>Trichostrongylidae</taxon>
        <taxon>Trichostrongylus</taxon>
    </lineage>
</organism>
<proteinExistence type="predicted"/>
<name>A0AAN8EXK5_TRICO</name>
<keyword evidence="2" id="KW-1185">Reference proteome</keyword>
<dbReference type="EMBL" id="WIXE01019390">
    <property type="protein sequence ID" value="KAK5970056.1"/>
    <property type="molecule type" value="Genomic_DNA"/>
</dbReference>
<evidence type="ECO:0000313" key="1">
    <source>
        <dbReference type="EMBL" id="KAK5970056.1"/>
    </source>
</evidence>
<dbReference type="Proteomes" id="UP001331761">
    <property type="component" value="Unassembled WGS sequence"/>
</dbReference>
<gene>
    <name evidence="1" type="ORF">GCK32_016662</name>
</gene>
<reference evidence="1 2" key="1">
    <citation type="submission" date="2019-10" db="EMBL/GenBank/DDBJ databases">
        <title>Assembly and Annotation for the nematode Trichostrongylus colubriformis.</title>
        <authorList>
            <person name="Martin J."/>
        </authorList>
    </citation>
    <scope>NUCLEOTIDE SEQUENCE [LARGE SCALE GENOMIC DNA]</scope>
    <source>
        <strain evidence="1">G859</strain>
        <tissue evidence="1">Whole worm</tissue>
    </source>
</reference>
<dbReference type="AlphaFoldDB" id="A0AAN8EXK5"/>
<comment type="caution">
    <text evidence="1">The sequence shown here is derived from an EMBL/GenBank/DDBJ whole genome shotgun (WGS) entry which is preliminary data.</text>
</comment>
<evidence type="ECO:0000313" key="2">
    <source>
        <dbReference type="Proteomes" id="UP001331761"/>
    </source>
</evidence>
<protein>
    <submittedName>
        <fullName evidence="1">Uncharacterized protein</fullName>
    </submittedName>
</protein>